<dbReference type="InterPro" id="IPR001660">
    <property type="entry name" value="SAM"/>
</dbReference>
<dbReference type="FunFam" id="1.10.150.50:FF:000126">
    <property type="entry name" value="Zmp:0000000735"/>
    <property type="match status" value="1"/>
</dbReference>
<dbReference type="Pfam" id="PF00536">
    <property type="entry name" value="SAM_1"/>
    <property type="match status" value="1"/>
</dbReference>
<protein>
    <submittedName>
        <fullName evidence="2">Sterile alpha motif domain-containing protein 9-like</fullName>
    </submittedName>
</protein>
<dbReference type="GO" id="GO:0005737">
    <property type="term" value="C:cytoplasm"/>
    <property type="evidence" value="ECO:0007669"/>
    <property type="project" value="TreeGrafter"/>
</dbReference>
<keyword evidence="3" id="KW-1185">Reference proteome</keyword>
<gene>
    <name evidence="2" type="primary">SAMD9L_0</name>
    <name evidence="2" type="ORF">EYF80_023648</name>
</gene>
<dbReference type="OrthoDB" id="2337140at2759"/>
<feature type="domain" description="SAM" evidence="1">
    <location>
        <begin position="12"/>
        <end position="61"/>
    </location>
</feature>
<dbReference type="InterPro" id="IPR011990">
    <property type="entry name" value="TPR-like_helical_dom_sf"/>
</dbReference>
<reference evidence="2 3" key="1">
    <citation type="submission" date="2019-03" db="EMBL/GenBank/DDBJ databases">
        <title>First draft genome of Liparis tanakae, snailfish: a comprehensive survey of snailfish specific genes.</title>
        <authorList>
            <person name="Kim W."/>
            <person name="Song I."/>
            <person name="Jeong J.-H."/>
            <person name="Kim D."/>
            <person name="Kim S."/>
            <person name="Ryu S."/>
            <person name="Song J.Y."/>
            <person name="Lee S.K."/>
        </authorList>
    </citation>
    <scope>NUCLEOTIDE SEQUENCE [LARGE SCALE GENOMIC DNA]</scope>
    <source>
        <tissue evidence="2">Muscle</tissue>
    </source>
</reference>
<dbReference type="PROSITE" id="PS50105">
    <property type="entry name" value="SAM_DOMAIN"/>
    <property type="match status" value="1"/>
</dbReference>
<name>A0A4Z2HKU4_9TELE</name>
<sequence>MADELEQSPKDWTESQVSDWLKSIGVKKQYIEKLYEEEVNGKVLLSLNEDYLISTFGMKLGPAHLIIQTRDDLINSKKKSQEKKKTSSVKTPQLEQEHIDAKSIQCLPATGEATPAQKDQAVVKNRQTAQEQNVSTSKDDCRPRPFDKEAIDFIYVKHRVMQPESGAFNLISPCHEFKSLAKAVTLDLTRLQAKFAYEVLRFATGCMNIRSNGTIHFGVMDSKEGTGNVHGEIIGIPVPEKDIYVDALDYIERSFPSAKEHVRQCIRPPRFIEVMDRGSTETRYVVEVDIVPSISIVKNKVYKVRLPNFKESSNKVEFEKETILRRVGAKTEPVIDISDFHERVKDRDAQREEAEKTLFIGAPDYSQDLGRKLKMLMTSGKKFIEKEKWFILVTNKFNPDDLCNLDWLLNMTMFCVFDFDPDSKVSGLCSKYLQHHVANIHSLQRYRISGAMSIEEFTTHLHLFDQTSWIFCHGRSDYKGDDSPCDEMTWIKTKMTVLREAVSLICKQILPKGTFQVIFLLTSPVEKPLLHTFNEFFTDMEGHEDIICICESEKHFQKWQSFAEGSCGTETVNNSSVVGMKMSHINATLEQIQSVNGCTRKHLPVFVKGTCLLETHKEEKMYSLEILTVDHCDETSQDFIEEEKENIDQQFYHGGRINWLNLWLAEHQHVGEVIERDAYRDVSNCVNDSLKSNADQTPVKSINIFHHPGSGGSTVARQVLWNNRKGLRCAVVKPSYSASVVAQHAVELREYEEKDPQSCLPVLLLIEDSDGEYLDDLRKELEVATNTKRILCGTLCFILMSCRRSHDPEKRCKESPLQNVSVTHKMSEREKRQFAKKRKVLEEQYEHQFILTFVLMSEGFDKKYVQEFVKHLLQGLDSKSLVTSLMLYVALLNTYVQNSFISQSHCEEFLELTIQWERFHQHDFKKSLGDHGKLVFLHLRDDKTHIKSIRIIHPLIAEEILKQLLGDKQTQSSLAMSLVGNTMLFEHRFGRDEYQSFLRALFIRRSRISKGDTYDSFFSPLIEHVREKEKSPDEAIELLKEAFQCFHNDPFFAQQLARLHYTYEKFEEAKDWAETAAKQLPNNSYILHTKGQVYRKWFQAKCKAIENDRVQKTPQNIADAVATALKALECFQECEKAAEADTENSNSSGFFSEVEVGCSLLKLISSSEVFANRANGHSECMKYLSTPEYIPEEVETAWAPFHDGLKKLNKTMQDALEWISEDLSYFQTDMGFDGEETPESHEEKISHPLKWLAKKSSEYGTYFSAQEKSNPNNLTPFQKRMVIYRLGGGNVTSILFNLTGQKDAVTLLETILSFYPSNPKMAKLGQRDIVNYIMANLTLNCLSPTIKKVARLKDLQDLCHQFPKGKCLPSGLFLRTLLFWPEDHDPDNEKETKYEIVQAAVDQLKKDYLVKMKDIPQRKRRLYTLFFLGSGNGLDKFVHKRKFESVTKMFPVSEKRMKWFRGEAWKKPEIASMLNRVSGWTEDGEVYLEGPRKKKFNILPLHLPSVPHSNENITFYLGFTFRGPVACNILVKQ</sequence>
<organism evidence="2 3">
    <name type="scientific">Liparis tanakae</name>
    <name type="common">Tanaka's snailfish</name>
    <dbReference type="NCBI Taxonomy" id="230148"/>
    <lineage>
        <taxon>Eukaryota</taxon>
        <taxon>Metazoa</taxon>
        <taxon>Chordata</taxon>
        <taxon>Craniata</taxon>
        <taxon>Vertebrata</taxon>
        <taxon>Euteleostomi</taxon>
        <taxon>Actinopterygii</taxon>
        <taxon>Neopterygii</taxon>
        <taxon>Teleostei</taxon>
        <taxon>Neoteleostei</taxon>
        <taxon>Acanthomorphata</taxon>
        <taxon>Eupercaria</taxon>
        <taxon>Perciformes</taxon>
        <taxon>Cottioidei</taxon>
        <taxon>Cottales</taxon>
        <taxon>Liparidae</taxon>
        <taxon>Liparis</taxon>
    </lineage>
</organism>
<evidence type="ECO:0000313" key="2">
    <source>
        <dbReference type="EMBL" id="TNN66170.1"/>
    </source>
</evidence>
<evidence type="ECO:0000259" key="1">
    <source>
        <dbReference type="PROSITE" id="PS50105"/>
    </source>
</evidence>
<accession>A0A4Z2HKU4</accession>
<dbReference type="InterPro" id="IPR013761">
    <property type="entry name" value="SAM/pointed_sf"/>
</dbReference>
<dbReference type="SMART" id="SM00454">
    <property type="entry name" value="SAM"/>
    <property type="match status" value="1"/>
</dbReference>
<comment type="caution">
    <text evidence="2">The sequence shown here is derived from an EMBL/GenBank/DDBJ whole genome shotgun (WGS) entry which is preliminary data.</text>
</comment>
<dbReference type="PANTHER" id="PTHR16155:SF3">
    <property type="entry name" value="STERILE ALPHA MOTIF DOMAIN-CONTAINING PROTEIN 9-LIKE"/>
    <property type="match status" value="1"/>
</dbReference>
<dbReference type="Proteomes" id="UP000314294">
    <property type="component" value="Unassembled WGS sequence"/>
</dbReference>
<dbReference type="SUPFAM" id="SSF47769">
    <property type="entry name" value="SAM/Pointed domain"/>
    <property type="match status" value="1"/>
</dbReference>
<proteinExistence type="predicted"/>
<dbReference type="EMBL" id="SRLO01000224">
    <property type="protein sequence ID" value="TNN66170.1"/>
    <property type="molecule type" value="Genomic_DNA"/>
</dbReference>
<dbReference type="SUPFAM" id="SSF48452">
    <property type="entry name" value="TPR-like"/>
    <property type="match status" value="1"/>
</dbReference>
<evidence type="ECO:0000313" key="3">
    <source>
        <dbReference type="Proteomes" id="UP000314294"/>
    </source>
</evidence>
<dbReference type="PANTHER" id="PTHR16155">
    <property type="entry name" value="DED DOMAIN-CONTAINING PROTEIN"/>
    <property type="match status" value="1"/>
</dbReference>
<dbReference type="Gene3D" id="1.10.150.50">
    <property type="entry name" value="Transcription Factor, Ets-1"/>
    <property type="match status" value="1"/>
</dbReference>
<dbReference type="Gene3D" id="1.25.40.10">
    <property type="entry name" value="Tetratricopeptide repeat domain"/>
    <property type="match status" value="1"/>
</dbReference>